<reference evidence="1" key="1">
    <citation type="submission" date="2023-06" db="EMBL/GenBank/DDBJ databases">
        <authorList>
            <person name="Jiang Y."/>
            <person name="Liu Q."/>
        </authorList>
    </citation>
    <scope>NUCLEOTIDE SEQUENCE</scope>
    <source>
        <strain evidence="1">CGMCC 1.12090</strain>
    </source>
</reference>
<evidence type="ECO:0000313" key="1">
    <source>
        <dbReference type="EMBL" id="MDO1536068.1"/>
    </source>
</evidence>
<accession>A0ABT8SAX6</accession>
<gene>
    <name evidence="1" type="ORF">Q2T77_27650</name>
</gene>
<proteinExistence type="predicted"/>
<dbReference type="RefSeq" id="WP_301813954.1">
    <property type="nucleotide sequence ID" value="NZ_JAUJZH010000024.1"/>
</dbReference>
<keyword evidence="2" id="KW-1185">Reference proteome</keyword>
<dbReference type="EMBL" id="JAUKVY010000024">
    <property type="protein sequence ID" value="MDO1536068.1"/>
    <property type="molecule type" value="Genomic_DNA"/>
</dbReference>
<comment type="caution">
    <text evidence="1">The sequence shown here is derived from an EMBL/GenBank/DDBJ whole genome shotgun (WGS) entry which is preliminary data.</text>
</comment>
<organism evidence="1 2">
    <name type="scientific">Variovorax ginsengisoli</name>
    <dbReference type="NCBI Taxonomy" id="363844"/>
    <lineage>
        <taxon>Bacteria</taxon>
        <taxon>Pseudomonadati</taxon>
        <taxon>Pseudomonadota</taxon>
        <taxon>Betaproteobacteria</taxon>
        <taxon>Burkholderiales</taxon>
        <taxon>Comamonadaceae</taxon>
        <taxon>Variovorax</taxon>
    </lineage>
</organism>
<sequence>MDSSLPADNPAFHRWTEVTDAFAREFNRLQAGDQAALAEVRRLSGELQRMGRALGLEMPTAASRPPSFSK</sequence>
<evidence type="ECO:0000313" key="2">
    <source>
        <dbReference type="Proteomes" id="UP001169027"/>
    </source>
</evidence>
<dbReference type="Proteomes" id="UP001169027">
    <property type="component" value="Unassembled WGS sequence"/>
</dbReference>
<name>A0ABT8SAX6_9BURK</name>
<protein>
    <submittedName>
        <fullName evidence="1">Uncharacterized protein</fullName>
    </submittedName>
</protein>